<dbReference type="eggNOG" id="ENOG502QU9G">
    <property type="taxonomic scope" value="Eukaryota"/>
</dbReference>
<evidence type="ECO:0000256" key="3">
    <source>
        <dbReference type="ARBA" id="ARBA00022525"/>
    </source>
</evidence>
<dbReference type="AlphaFoldDB" id="B3MF01"/>
<evidence type="ECO:0000313" key="7">
    <source>
        <dbReference type="EMBL" id="EDV36622.1"/>
    </source>
</evidence>
<dbReference type="PANTHER" id="PTHR10009">
    <property type="entry name" value="PROTEIN YELLOW-RELATED"/>
    <property type="match status" value="1"/>
</dbReference>
<evidence type="ECO:0000256" key="2">
    <source>
        <dbReference type="ARBA" id="ARBA00009127"/>
    </source>
</evidence>
<keyword evidence="8" id="KW-1185">Reference proteome</keyword>
<evidence type="ECO:0000256" key="4">
    <source>
        <dbReference type="ARBA" id="ARBA00022729"/>
    </source>
</evidence>
<dbReference type="OMA" id="PPRGNCA"/>
<evidence type="ECO:0000256" key="5">
    <source>
        <dbReference type="ARBA" id="ARBA00023180"/>
    </source>
</evidence>
<dbReference type="CTD" id="37703"/>
<dbReference type="FunFam" id="2.120.10.30:FF:000045">
    <property type="entry name" value="Blast:Protein yellow"/>
    <property type="match status" value="1"/>
</dbReference>
<feature type="signal peptide" evidence="6">
    <location>
        <begin position="1"/>
        <end position="18"/>
    </location>
</feature>
<comment type="similarity">
    <text evidence="2">Belongs to the major royal jelly protein family.</text>
</comment>
<evidence type="ECO:0000313" key="8">
    <source>
        <dbReference type="Proteomes" id="UP000007801"/>
    </source>
</evidence>
<dbReference type="Gene3D" id="2.120.10.30">
    <property type="entry name" value="TolB, C-terminal domain"/>
    <property type="match status" value="1"/>
</dbReference>
<dbReference type="EMBL" id="CH902619">
    <property type="protein sequence ID" value="EDV36622.1"/>
    <property type="molecule type" value="Genomic_DNA"/>
</dbReference>
<dbReference type="PhylomeDB" id="B3MF01"/>
<feature type="chain" id="PRO_5002793073" description="Protein yellow" evidence="6">
    <location>
        <begin position="19"/>
        <end position="428"/>
    </location>
</feature>
<name>B3MF01_DROAN</name>
<keyword evidence="5" id="KW-0325">Glycoprotein</keyword>
<dbReference type="GeneID" id="6494718"/>
<keyword evidence="4 6" id="KW-0732">Signal</keyword>
<protein>
    <recommendedName>
        <fullName evidence="9">Protein yellow</fullName>
    </recommendedName>
</protein>
<dbReference type="KEGG" id="dan:6494718"/>
<evidence type="ECO:0008006" key="9">
    <source>
        <dbReference type="Google" id="ProtNLM"/>
    </source>
</evidence>
<dbReference type="HOGENOM" id="CLU_031076_2_0_1"/>
<dbReference type="Pfam" id="PF03022">
    <property type="entry name" value="MRJP"/>
    <property type="match status" value="1"/>
</dbReference>
<reference evidence="7 8" key="1">
    <citation type="journal article" date="2007" name="Nature">
        <title>Evolution of genes and genomes on the Drosophila phylogeny.</title>
        <authorList>
            <consortium name="Drosophila 12 Genomes Consortium"/>
            <person name="Clark A.G."/>
            <person name="Eisen M.B."/>
            <person name="Smith D.R."/>
            <person name="Bergman C.M."/>
            <person name="Oliver B."/>
            <person name="Markow T.A."/>
            <person name="Kaufman T.C."/>
            <person name="Kellis M."/>
            <person name="Gelbart W."/>
            <person name="Iyer V.N."/>
            <person name="Pollard D.A."/>
            <person name="Sackton T.B."/>
            <person name="Larracuente A.M."/>
            <person name="Singh N.D."/>
            <person name="Abad J.P."/>
            <person name="Abt D.N."/>
            <person name="Adryan B."/>
            <person name="Aguade M."/>
            <person name="Akashi H."/>
            <person name="Anderson W.W."/>
            <person name="Aquadro C.F."/>
            <person name="Ardell D.H."/>
            <person name="Arguello R."/>
            <person name="Artieri C.G."/>
            <person name="Barbash D.A."/>
            <person name="Barker D."/>
            <person name="Barsanti P."/>
            <person name="Batterham P."/>
            <person name="Batzoglou S."/>
            <person name="Begun D."/>
            <person name="Bhutkar A."/>
            <person name="Blanco E."/>
            <person name="Bosak S.A."/>
            <person name="Bradley R.K."/>
            <person name="Brand A.D."/>
            <person name="Brent M.R."/>
            <person name="Brooks A.N."/>
            <person name="Brown R.H."/>
            <person name="Butlin R.K."/>
            <person name="Caggese C."/>
            <person name="Calvi B.R."/>
            <person name="Bernardo de Carvalho A."/>
            <person name="Caspi A."/>
            <person name="Castrezana S."/>
            <person name="Celniker S.E."/>
            <person name="Chang J.L."/>
            <person name="Chapple C."/>
            <person name="Chatterji S."/>
            <person name="Chinwalla A."/>
            <person name="Civetta A."/>
            <person name="Clifton S.W."/>
            <person name="Comeron J.M."/>
            <person name="Costello J.C."/>
            <person name="Coyne J.A."/>
            <person name="Daub J."/>
            <person name="David R.G."/>
            <person name="Delcher A.L."/>
            <person name="Delehaunty K."/>
            <person name="Do C.B."/>
            <person name="Ebling H."/>
            <person name="Edwards K."/>
            <person name="Eickbush T."/>
            <person name="Evans J.D."/>
            <person name="Filipski A."/>
            <person name="Findeiss S."/>
            <person name="Freyhult E."/>
            <person name="Fulton L."/>
            <person name="Fulton R."/>
            <person name="Garcia A.C."/>
            <person name="Gardiner A."/>
            <person name="Garfield D.A."/>
            <person name="Garvin B.E."/>
            <person name="Gibson G."/>
            <person name="Gilbert D."/>
            <person name="Gnerre S."/>
            <person name="Godfrey J."/>
            <person name="Good R."/>
            <person name="Gotea V."/>
            <person name="Gravely B."/>
            <person name="Greenberg A.J."/>
            <person name="Griffiths-Jones S."/>
            <person name="Gross S."/>
            <person name="Guigo R."/>
            <person name="Gustafson E.A."/>
            <person name="Haerty W."/>
            <person name="Hahn M.W."/>
            <person name="Halligan D.L."/>
            <person name="Halpern A.L."/>
            <person name="Halter G.M."/>
            <person name="Han M.V."/>
            <person name="Heger A."/>
            <person name="Hillier L."/>
            <person name="Hinrichs A.S."/>
            <person name="Holmes I."/>
            <person name="Hoskins R.A."/>
            <person name="Hubisz M.J."/>
            <person name="Hultmark D."/>
            <person name="Huntley M.A."/>
            <person name="Jaffe D.B."/>
            <person name="Jagadeeshan S."/>
            <person name="Jeck W.R."/>
            <person name="Johnson J."/>
            <person name="Jones C.D."/>
            <person name="Jordan W.C."/>
            <person name="Karpen G.H."/>
            <person name="Kataoka E."/>
            <person name="Keightley P.D."/>
            <person name="Kheradpour P."/>
            <person name="Kirkness E.F."/>
            <person name="Koerich L.B."/>
            <person name="Kristiansen K."/>
            <person name="Kudrna D."/>
            <person name="Kulathinal R.J."/>
            <person name="Kumar S."/>
            <person name="Kwok R."/>
            <person name="Lander E."/>
            <person name="Langley C.H."/>
            <person name="Lapoint R."/>
            <person name="Lazzaro B.P."/>
            <person name="Lee S.J."/>
            <person name="Levesque L."/>
            <person name="Li R."/>
            <person name="Lin C.F."/>
            <person name="Lin M.F."/>
            <person name="Lindblad-Toh K."/>
            <person name="Llopart A."/>
            <person name="Long M."/>
            <person name="Low L."/>
            <person name="Lozovsky E."/>
            <person name="Lu J."/>
            <person name="Luo M."/>
            <person name="Machado C.A."/>
            <person name="Makalowski W."/>
            <person name="Marzo M."/>
            <person name="Matsuda M."/>
            <person name="Matzkin L."/>
            <person name="McAllister B."/>
            <person name="McBride C.S."/>
            <person name="McKernan B."/>
            <person name="McKernan K."/>
            <person name="Mendez-Lago M."/>
            <person name="Minx P."/>
            <person name="Mollenhauer M.U."/>
            <person name="Montooth K."/>
            <person name="Mount S.M."/>
            <person name="Mu X."/>
            <person name="Myers E."/>
            <person name="Negre B."/>
            <person name="Newfeld S."/>
            <person name="Nielsen R."/>
            <person name="Noor M.A."/>
            <person name="O'Grady P."/>
            <person name="Pachter L."/>
            <person name="Papaceit M."/>
            <person name="Parisi M.J."/>
            <person name="Parisi M."/>
            <person name="Parts L."/>
            <person name="Pedersen J.S."/>
            <person name="Pesole G."/>
            <person name="Phillippy A.M."/>
            <person name="Ponting C.P."/>
            <person name="Pop M."/>
            <person name="Porcelli D."/>
            <person name="Powell J.R."/>
            <person name="Prohaska S."/>
            <person name="Pruitt K."/>
            <person name="Puig M."/>
            <person name="Quesneville H."/>
            <person name="Ram K.R."/>
            <person name="Rand D."/>
            <person name="Rasmussen M.D."/>
            <person name="Reed L.K."/>
            <person name="Reenan R."/>
            <person name="Reily A."/>
            <person name="Remington K.A."/>
            <person name="Rieger T.T."/>
            <person name="Ritchie M.G."/>
            <person name="Robin C."/>
            <person name="Rogers Y.H."/>
            <person name="Rohde C."/>
            <person name="Rozas J."/>
            <person name="Rubenfield M.J."/>
            <person name="Ruiz A."/>
            <person name="Russo S."/>
            <person name="Salzberg S.L."/>
            <person name="Sanchez-Gracia A."/>
            <person name="Saranga D.J."/>
            <person name="Sato H."/>
            <person name="Schaeffer S.W."/>
            <person name="Schatz M.C."/>
            <person name="Schlenke T."/>
            <person name="Schwartz R."/>
            <person name="Segarra C."/>
            <person name="Singh R.S."/>
            <person name="Sirot L."/>
            <person name="Sirota M."/>
            <person name="Sisneros N.B."/>
            <person name="Smith C.D."/>
            <person name="Smith T.F."/>
            <person name="Spieth J."/>
            <person name="Stage D.E."/>
            <person name="Stark A."/>
            <person name="Stephan W."/>
            <person name="Strausberg R.L."/>
            <person name="Strempel S."/>
            <person name="Sturgill D."/>
            <person name="Sutton G."/>
            <person name="Sutton G.G."/>
            <person name="Tao W."/>
            <person name="Teichmann S."/>
            <person name="Tobari Y.N."/>
            <person name="Tomimura Y."/>
            <person name="Tsolas J.M."/>
            <person name="Valente V.L."/>
            <person name="Venter E."/>
            <person name="Venter J.C."/>
            <person name="Vicario S."/>
            <person name="Vieira F.G."/>
            <person name="Vilella A.J."/>
            <person name="Villasante A."/>
            <person name="Walenz B."/>
            <person name="Wang J."/>
            <person name="Wasserman M."/>
            <person name="Watts T."/>
            <person name="Wilson D."/>
            <person name="Wilson R.K."/>
            <person name="Wing R.A."/>
            <person name="Wolfner M.F."/>
            <person name="Wong A."/>
            <person name="Wong G.K."/>
            <person name="Wu C.I."/>
            <person name="Wu G."/>
            <person name="Yamamoto D."/>
            <person name="Yang H.P."/>
            <person name="Yang S.P."/>
            <person name="Yorke J.A."/>
            <person name="Yoshida K."/>
            <person name="Zdobnov E."/>
            <person name="Zhang P."/>
            <person name="Zhang Y."/>
            <person name="Zimin A.V."/>
            <person name="Baldwin J."/>
            <person name="Abdouelleil A."/>
            <person name="Abdulkadir J."/>
            <person name="Abebe A."/>
            <person name="Abera B."/>
            <person name="Abreu J."/>
            <person name="Acer S.C."/>
            <person name="Aftuck L."/>
            <person name="Alexander A."/>
            <person name="An P."/>
            <person name="Anderson E."/>
            <person name="Anderson S."/>
            <person name="Arachi H."/>
            <person name="Azer M."/>
            <person name="Bachantsang P."/>
            <person name="Barry A."/>
            <person name="Bayul T."/>
            <person name="Berlin A."/>
            <person name="Bessette D."/>
            <person name="Bloom T."/>
            <person name="Blye J."/>
            <person name="Boguslavskiy L."/>
            <person name="Bonnet C."/>
            <person name="Boukhgalter B."/>
            <person name="Bourzgui I."/>
            <person name="Brown A."/>
            <person name="Cahill P."/>
            <person name="Channer S."/>
            <person name="Cheshatsang Y."/>
            <person name="Chuda L."/>
            <person name="Citroen M."/>
            <person name="Collymore A."/>
            <person name="Cooke P."/>
            <person name="Costello M."/>
            <person name="D'Aco K."/>
            <person name="Daza R."/>
            <person name="De Haan G."/>
            <person name="DeGray S."/>
            <person name="DeMaso C."/>
            <person name="Dhargay N."/>
            <person name="Dooley K."/>
            <person name="Dooley E."/>
            <person name="Doricent M."/>
            <person name="Dorje P."/>
            <person name="Dorjee K."/>
            <person name="Dupes A."/>
            <person name="Elong R."/>
            <person name="Falk J."/>
            <person name="Farina A."/>
            <person name="Faro S."/>
            <person name="Ferguson D."/>
            <person name="Fisher S."/>
            <person name="Foley C.D."/>
            <person name="Franke A."/>
            <person name="Friedrich D."/>
            <person name="Gadbois L."/>
            <person name="Gearin G."/>
            <person name="Gearin C.R."/>
            <person name="Giannoukos G."/>
            <person name="Goode T."/>
            <person name="Graham J."/>
            <person name="Grandbois E."/>
            <person name="Grewal S."/>
            <person name="Gyaltsen K."/>
            <person name="Hafez N."/>
            <person name="Hagos B."/>
            <person name="Hall J."/>
            <person name="Henson C."/>
            <person name="Hollinger A."/>
            <person name="Honan T."/>
            <person name="Huard M.D."/>
            <person name="Hughes L."/>
            <person name="Hurhula B."/>
            <person name="Husby M.E."/>
            <person name="Kamat A."/>
            <person name="Kanga B."/>
            <person name="Kashin S."/>
            <person name="Khazanovich D."/>
            <person name="Kisner P."/>
            <person name="Lance K."/>
            <person name="Lara M."/>
            <person name="Lee W."/>
            <person name="Lennon N."/>
            <person name="Letendre F."/>
            <person name="LeVine R."/>
            <person name="Lipovsky A."/>
            <person name="Liu X."/>
            <person name="Liu J."/>
            <person name="Liu S."/>
            <person name="Lokyitsang T."/>
            <person name="Lokyitsang Y."/>
            <person name="Lubonja R."/>
            <person name="Lui A."/>
            <person name="MacDonald P."/>
            <person name="Magnisalis V."/>
            <person name="Maru K."/>
            <person name="Matthews C."/>
            <person name="McCusker W."/>
            <person name="McDonough S."/>
            <person name="Mehta T."/>
            <person name="Meldrim J."/>
            <person name="Meneus L."/>
            <person name="Mihai O."/>
            <person name="Mihalev A."/>
            <person name="Mihova T."/>
            <person name="Mittelman R."/>
            <person name="Mlenga V."/>
            <person name="Montmayeur A."/>
            <person name="Mulrain L."/>
            <person name="Navidi A."/>
            <person name="Naylor J."/>
            <person name="Negash T."/>
            <person name="Nguyen T."/>
            <person name="Nguyen N."/>
            <person name="Nicol R."/>
            <person name="Norbu C."/>
            <person name="Norbu N."/>
            <person name="Novod N."/>
            <person name="O'Neill B."/>
            <person name="Osman S."/>
            <person name="Markiewicz E."/>
            <person name="Oyono O.L."/>
            <person name="Patti C."/>
            <person name="Phunkhang P."/>
            <person name="Pierre F."/>
            <person name="Priest M."/>
            <person name="Raghuraman S."/>
            <person name="Rege F."/>
            <person name="Reyes R."/>
            <person name="Rise C."/>
            <person name="Rogov P."/>
            <person name="Ross K."/>
            <person name="Ryan E."/>
            <person name="Settipalli S."/>
            <person name="Shea T."/>
            <person name="Sherpa N."/>
            <person name="Shi L."/>
            <person name="Shih D."/>
            <person name="Sparrow T."/>
            <person name="Spaulding J."/>
            <person name="Stalker J."/>
            <person name="Stange-Thomann N."/>
            <person name="Stavropoulos S."/>
            <person name="Stone C."/>
            <person name="Strader C."/>
            <person name="Tesfaye S."/>
            <person name="Thomson T."/>
            <person name="Thoulutsang Y."/>
            <person name="Thoulutsang D."/>
            <person name="Topham K."/>
            <person name="Topping I."/>
            <person name="Tsamla T."/>
            <person name="Vassiliev H."/>
            <person name="Vo A."/>
            <person name="Wangchuk T."/>
            <person name="Wangdi T."/>
            <person name="Weiand M."/>
            <person name="Wilkinson J."/>
            <person name="Wilson A."/>
            <person name="Yadav S."/>
            <person name="Young G."/>
            <person name="Yu Q."/>
            <person name="Zembek L."/>
            <person name="Zhong D."/>
            <person name="Zimmer A."/>
            <person name="Zwirko Z."/>
            <person name="Jaffe D.B."/>
            <person name="Alvarez P."/>
            <person name="Brockman W."/>
            <person name="Butler J."/>
            <person name="Chin C."/>
            <person name="Gnerre S."/>
            <person name="Grabherr M."/>
            <person name="Kleber M."/>
            <person name="Mauceli E."/>
            <person name="MacCallum I."/>
        </authorList>
    </citation>
    <scope>NUCLEOTIDE SEQUENCE [LARGE SCALE GENOMIC DNA]</scope>
    <source>
        <strain evidence="8">Tucson 14024-0371.13</strain>
    </source>
</reference>
<dbReference type="GO" id="GO:0005576">
    <property type="term" value="C:extracellular region"/>
    <property type="evidence" value="ECO:0007669"/>
    <property type="project" value="UniProtKB-SubCell"/>
</dbReference>
<dbReference type="OrthoDB" id="8184345at2759"/>
<dbReference type="FunCoup" id="B3MF01">
    <property type="interactions" value="14"/>
</dbReference>
<gene>
    <name evidence="7" type="primary">Dana\GF11856</name>
    <name evidence="7" type="synonym">dana_GLEANR_11879</name>
    <name evidence="7" type="ORF">GF11856</name>
</gene>
<dbReference type="PANTHER" id="PTHR10009:SF7">
    <property type="entry name" value="GH10609P-RELATED"/>
    <property type="match status" value="1"/>
</dbReference>
<dbReference type="Proteomes" id="UP000007801">
    <property type="component" value="Unassembled WGS sequence"/>
</dbReference>
<comment type="subcellular location">
    <subcellularLocation>
        <location evidence="1">Secreted</location>
    </subcellularLocation>
</comment>
<evidence type="ECO:0000256" key="1">
    <source>
        <dbReference type="ARBA" id="ARBA00004613"/>
    </source>
</evidence>
<dbReference type="InterPro" id="IPR017996">
    <property type="entry name" value="MRJP/yellow-related"/>
</dbReference>
<organism evidence="7 8">
    <name type="scientific">Drosophila ananassae</name>
    <name type="common">Fruit fly</name>
    <dbReference type="NCBI Taxonomy" id="7217"/>
    <lineage>
        <taxon>Eukaryota</taxon>
        <taxon>Metazoa</taxon>
        <taxon>Ecdysozoa</taxon>
        <taxon>Arthropoda</taxon>
        <taxon>Hexapoda</taxon>
        <taxon>Insecta</taxon>
        <taxon>Pterygota</taxon>
        <taxon>Neoptera</taxon>
        <taxon>Endopterygota</taxon>
        <taxon>Diptera</taxon>
        <taxon>Brachycera</taxon>
        <taxon>Muscomorpha</taxon>
        <taxon>Ephydroidea</taxon>
        <taxon>Drosophilidae</taxon>
        <taxon>Drosophila</taxon>
        <taxon>Sophophora</taxon>
    </lineage>
</organism>
<proteinExistence type="inferred from homology"/>
<dbReference type="SMR" id="B3MF01"/>
<keyword evidence="3" id="KW-0964">Secreted</keyword>
<sequence length="428" mass="48255">MERLRILLITLVVASVQGYGPGGSRPVRTVEVLTQWRQLEYGFPTAQDRENAQAAGNLVPENGTPIDVQAQYLSNGKTRVFTTIPRFANGIPYTLATVSETQGRNGPLLEPYPSYSWHNGNGENCDQITSAFRVAITECNQMWVIDSGIIGTTQYCPPQLLQFDLNTDRLLHRYRFPNETYIPRGSLFITPNVLVQDPPPRGSCSRTMIYVADVSYHGLVVYDHQAKTSWRAENRFMYPDPDYGQHTIAGESFNLMDGMFALNNDKRNLYFHPLASVSEYAVPLTALNRQANWADGPEAVPEQFTLLGRRKSECAASAIDGRNNVYCVTFNPIKLFVWNVNTPYNSRYFGTLPAKSDELQFVSGMKVVRNPNGSEELWMLSNRYQKIATGTLNSNEVNFRILKRKLDDVQGGVFFANDDDLSNRLVFT</sequence>
<evidence type="ECO:0000256" key="6">
    <source>
        <dbReference type="SAM" id="SignalP"/>
    </source>
</evidence>
<accession>B3MF01</accession>
<dbReference type="InterPro" id="IPR011042">
    <property type="entry name" value="6-blade_b-propeller_TolB-like"/>
</dbReference>
<dbReference type="InParanoid" id="B3MF01"/>